<feature type="transmembrane region" description="Helical" evidence="5">
    <location>
        <begin position="20"/>
        <end position="44"/>
    </location>
</feature>
<feature type="transmembrane region" description="Helical" evidence="5">
    <location>
        <begin position="173"/>
        <end position="195"/>
    </location>
</feature>
<comment type="subcellular location">
    <subcellularLocation>
        <location evidence="1">Membrane</location>
        <topology evidence="1">Multi-pass membrane protein</topology>
    </subcellularLocation>
</comment>
<feature type="transmembrane region" description="Helical" evidence="5">
    <location>
        <begin position="377"/>
        <end position="399"/>
    </location>
</feature>
<evidence type="ECO:0000313" key="7">
    <source>
        <dbReference type="EMBL" id="GHA01928.1"/>
    </source>
</evidence>
<evidence type="ECO:0000256" key="3">
    <source>
        <dbReference type="ARBA" id="ARBA00022989"/>
    </source>
</evidence>
<dbReference type="Proteomes" id="UP000634139">
    <property type="component" value="Unassembled WGS sequence"/>
</dbReference>
<accession>A0A918RJW2</accession>
<dbReference type="GO" id="GO:0046943">
    <property type="term" value="F:carboxylic acid transmembrane transporter activity"/>
    <property type="evidence" value="ECO:0007669"/>
    <property type="project" value="TreeGrafter"/>
</dbReference>
<gene>
    <name evidence="7" type="primary">vanK</name>
    <name evidence="7" type="ORF">GCM10011617_23430</name>
</gene>
<feature type="domain" description="Major facilitator superfamily (MFS) profile" evidence="6">
    <location>
        <begin position="21"/>
        <end position="433"/>
    </location>
</feature>
<dbReference type="Pfam" id="PF07690">
    <property type="entry name" value="MFS_1"/>
    <property type="match status" value="1"/>
</dbReference>
<evidence type="ECO:0000256" key="1">
    <source>
        <dbReference type="ARBA" id="ARBA00004141"/>
    </source>
</evidence>
<keyword evidence="4 5" id="KW-0472">Membrane</keyword>
<sequence>MANDPRALIDHTTMTSRQWIAVILMIALNALDGFDVLSIAFAAPGIAKEWGIGRDALGVVLAMELVGMGFGSILLGGAADRFGRRVTVLGCLTVMSIGMYMATTSGNLTELGVWRFITGLGIGGMLAAINAVTAELSSLKGRSIAMSLMVIGYPIGATVGGIIAGMLLKSGDWRLVFEFGAIATVAFIPLVWFLVPETPDYYLTRRPADALARINKSLATLRLPAVDSLPPVTPQVEKPSVFDILKPGLLRTTMLLTIGYSFHAITFYYILKWSPKIVADFGYSQPEAASVLVWANIGGATGGALFGFLMHRFGIKAPTIAMLLLGAAAVALFGLGSQTLEGWRLAVFCTGFTTNAAIVGFYSAFAKGFPAHVRATGTGFAIGAGRIGAAGSPILTGVLFQQGGISLLGVSIIMACGSVVAAVMLGMLKLRND</sequence>
<feature type="transmembrane region" description="Helical" evidence="5">
    <location>
        <begin position="317"/>
        <end position="336"/>
    </location>
</feature>
<dbReference type="AlphaFoldDB" id="A0A918RJW2"/>
<keyword evidence="8" id="KW-1185">Reference proteome</keyword>
<feature type="transmembrane region" description="Helical" evidence="5">
    <location>
        <begin position="144"/>
        <end position="167"/>
    </location>
</feature>
<reference evidence="7" key="1">
    <citation type="journal article" date="2014" name="Int. J. Syst. Evol. Microbiol.">
        <title>Complete genome sequence of Corynebacterium casei LMG S-19264T (=DSM 44701T), isolated from a smear-ripened cheese.</title>
        <authorList>
            <consortium name="US DOE Joint Genome Institute (JGI-PGF)"/>
            <person name="Walter F."/>
            <person name="Albersmeier A."/>
            <person name="Kalinowski J."/>
            <person name="Ruckert C."/>
        </authorList>
    </citation>
    <scope>NUCLEOTIDE SEQUENCE</scope>
    <source>
        <strain evidence="7">KCTC 32422</strain>
    </source>
</reference>
<evidence type="ECO:0000259" key="6">
    <source>
        <dbReference type="PROSITE" id="PS50850"/>
    </source>
</evidence>
<organism evidence="7 8">
    <name type="scientific">Novosphingobium arvoryzae</name>
    <dbReference type="NCBI Taxonomy" id="1256514"/>
    <lineage>
        <taxon>Bacteria</taxon>
        <taxon>Pseudomonadati</taxon>
        <taxon>Pseudomonadota</taxon>
        <taxon>Alphaproteobacteria</taxon>
        <taxon>Sphingomonadales</taxon>
        <taxon>Sphingomonadaceae</taxon>
        <taxon>Novosphingobium</taxon>
    </lineage>
</organism>
<dbReference type="PANTHER" id="PTHR23508">
    <property type="entry name" value="CARBOXYLIC ACID TRANSPORTER PROTEIN HOMOLOG"/>
    <property type="match status" value="1"/>
</dbReference>
<dbReference type="PANTHER" id="PTHR23508:SF10">
    <property type="entry name" value="CARBOXYLIC ACID TRANSPORTER PROTEIN HOMOLOG"/>
    <property type="match status" value="1"/>
</dbReference>
<dbReference type="EMBL" id="BMZD01000005">
    <property type="protein sequence ID" value="GHA01928.1"/>
    <property type="molecule type" value="Genomic_DNA"/>
</dbReference>
<name>A0A918RJW2_9SPHN</name>
<dbReference type="SUPFAM" id="SSF103473">
    <property type="entry name" value="MFS general substrate transporter"/>
    <property type="match status" value="1"/>
</dbReference>
<protein>
    <submittedName>
        <fullName evidence="7">MFS transporter</fullName>
    </submittedName>
</protein>
<feature type="transmembrane region" description="Helical" evidence="5">
    <location>
        <begin position="291"/>
        <end position="310"/>
    </location>
</feature>
<feature type="transmembrane region" description="Helical" evidence="5">
    <location>
        <begin position="248"/>
        <end position="271"/>
    </location>
</feature>
<dbReference type="GO" id="GO:0005886">
    <property type="term" value="C:plasma membrane"/>
    <property type="evidence" value="ECO:0007669"/>
    <property type="project" value="TreeGrafter"/>
</dbReference>
<dbReference type="InterPro" id="IPR011701">
    <property type="entry name" value="MFS"/>
</dbReference>
<keyword evidence="2 5" id="KW-0812">Transmembrane</keyword>
<dbReference type="InterPro" id="IPR005829">
    <property type="entry name" value="Sugar_transporter_CS"/>
</dbReference>
<dbReference type="RefSeq" id="WP_189541753.1">
    <property type="nucleotide sequence ID" value="NZ_BMZD01000005.1"/>
</dbReference>
<feature type="transmembrane region" description="Helical" evidence="5">
    <location>
        <begin position="56"/>
        <end position="75"/>
    </location>
</feature>
<reference evidence="7" key="2">
    <citation type="submission" date="2020-09" db="EMBL/GenBank/DDBJ databases">
        <authorList>
            <person name="Sun Q."/>
            <person name="Kim S."/>
        </authorList>
    </citation>
    <scope>NUCLEOTIDE SEQUENCE</scope>
    <source>
        <strain evidence="7">KCTC 32422</strain>
    </source>
</reference>
<feature type="transmembrane region" description="Helical" evidence="5">
    <location>
        <begin position="405"/>
        <end position="428"/>
    </location>
</feature>
<evidence type="ECO:0000256" key="5">
    <source>
        <dbReference type="SAM" id="Phobius"/>
    </source>
</evidence>
<evidence type="ECO:0000256" key="2">
    <source>
        <dbReference type="ARBA" id="ARBA00022692"/>
    </source>
</evidence>
<dbReference type="Gene3D" id="1.20.1250.20">
    <property type="entry name" value="MFS general substrate transporter like domains"/>
    <property type="match status" value="1"/>
</dbReference>
<keyword evidence="3 5" id="KW-1133">Transmembrane helix</keyword>
<evidence type="ECO:0000313" key="8">
    <source>
        <dbReference type="Proteomes" id="UP000634139"/>
    </source>
</evidence>
<dbReference type="InterPro" id="IPR036259">
    <property type="entry name" value="MFS_trans_sf"/>
</dbReference>
<feature type="transmembrane region" description="Helical" evidence="5">
    <location>
        <begin position="82"/>
        <end position="101"/>
    </location>
</feature>
<feature type="transmembrane region" description="Helical" evidence="5">
    <location>
        <begin position="342"/>
        <end position="365"/>
    </location>
</feature>
<evidence type="ECO:0000256" key="4">
    <source>
        <dbReference type="ARBA" id="ARBA00023136"/>
    </source>
</evidence>
<dbReference type="InterPro" id="IPR020846">
    <property type="entry name" value="MFS_dom"/>
</dbReference>
<proteinExistence type="predicted"/>
<dbReference type="PROSITE" id="PS50850">
    <property type="entry name" value="MFS"/>
    <property type="match status" value="1"/>
</dbReference>
<feature type="transmembrane region" description="Helical" evidence="5">
    <location>
        <begin position="113"/>
        <end position="132"/>
    </location>
</feature>
<dbReference type="PROSITE" id="PS00216">
    <property type="entry name" value="SUGAR_TRANSPORT_1"/>
    <property type="match status" value="1"/>
</dbReference>
<comment type="caution">
    <text evidence="7">The sequence shown here is derived from an EMBL/GenBank/DDBJ whole genome shotgun (WGS) entry which is preliminary data.</text>
</comment>